<dbReference type="OrthoDB" id="9812260at2"/>
<keyword evidence="2" id="KW-0812">Transmembrane</keyword>
<dbReference type="PROSITE" id="PS50887">
    <property type="entry name" value="GGDEF"/>
    <property type="match status" value="1"/>
</dbReference>
<dbReference type="Proteomes" id="UP000268844">
    <property type="component" value="Unassembled WGS sequence"/>
</dbReference>
<dbReference type="NCBIfam" id="TIGR00254">
    <property type="entry name" value="GGDEF"/>
    <property type="match status" value="1"/>
</dbReference>
<gene>
    <name evidence="4" type="primary">pleD_1</name>
    <name evidence="4" type="ORF">DEVEQU_00326</name>
</gene>
<evidence type="ECO:0000259" key="3">
    <source>
        <dbReference type="PROSITE" id="PS50887"/>
    </source>
</evidence>
<dbReference type="CDD" id="cd01949">
    <property type="entry name" value="GGDEF"/>
    <property type="match status" value="1"/>
</dbReference>
<evidence type="ECO:0000256" key="2">
    <source>
        <dbReference type="SAM" id="Phobius"/>
    </source>
</evidence>
<evidence type="ECO:0000256" key="1">
    <source>
        <dbReference type="SAM" id="MobiDB-lite"/>
    </source>
</evidence>
<sequence length="348" mass="37538">MTPTPRFSAIHADDGRALAPIRFLVLGAFLSAILAVIVLFASVLHVMSTTDAISMEEERNRAVHVADILPHIPDDEMDQAVAELGLVAGLDTLRIVATPPDGIRMQSIPLLGGPRGGMFLAWHAASPGTQLLTAHAPTRVPLILLFIGGVLGCLLAMLRHVRLLEKQRLHAEEQAKSDHLTRLPNRVALDAELSRLAEANEPFSLFALDLDRFKPINDMFGHHMGDQALIEVSQRLMAGMREGEMLARVGGDEFVAVVRRGQRRDNLSALAEAWIADVGMPLQSVGRNVSVGVSIGIVENGLAQPPVTLLKQADRALYEAKRGDGGGYRFSGSNRPPPSSPLDTPRAA</sequence>
<dbReference type="InterPro" id="IPR029787">
    <property type="entry name" value="Nucleotide_cyclase"/>
</dbReference>
<feature type="domain" description="GGDEF" evidence="3">
    <location>
        <begin position="201"/>
        <end position="335"/>
    </location>
</feature>
<dbReference type="SUPFAM" id="SSF55073">
    <property type="entry name" value="Nucleotide cyclase"/>
    <property type="match status" value="1"/>
</dbReference>
<dbReference type="SMART" id="SM00267">
    <property type="entry name" value="GGDEF"/>
    <property type="match status" value="1"/>
</dbReference>
<evidence type="ECO:0000313" key="4">
    <source>
        <dbReference type="EMBL" id="VDS03206.1"/>
    </source>
</evidence>
<reference evidence="4 5" key="1">
    <citation type="submission" date="2018-12" db="EMBL/GenBank/DDBJ databases">
        <authorList>
            <person name="Criscuolo A."/>
        </authorList>
    </citation>
    <scope>NUCLEOTIDE SEQUENCE [LARGE SCALE GENOMIC DNA]</scope>
    <source>
        <strain evidence="4">ACIP1116281</strain>
    </source>
</reference>
<dbReference type="InterPro" id="IPR043128">
    <property type="entry name" value="Rev_trsase/Diguanyl_cyclase"/>
</dbReference>
<proteinExistence type="predicted"/>
<protein>
    <submittedName>
        <fullName evidence="4">Response regulator PleD</fullName>
    </submittedName>
</protein>
<dbReference type="RefSeq" id="WP_126148801.1">
    <property type="nucleotide sequence ID" value="NZ_JBHTMH010000001.1"/>
</dbReference>
<keyword evidence="2" id="KW-1133">Transmembrane helix</keyword>
<dbReference type="PANTHER" id="PTHR44757">
    <property type="entry name" value="DIGUANYLATE CYCLASE DGCP"/>
    <property type="match status" value="1"/>
</dbReference>
<dbReference type="EMBL" id="UZWD01000004">
    <property type="protein sequence ID" value="VDS03206.1"/>
    <property type="molecule type" value="Genomic_DNA"/>
</dbReference>
<feature type="region of interest" description="Disordered" evidence="1">
    <location>
        <begin position="323"/>
        <end position="348"/>
    </location>
</feature>
<dbReference type="Pfam" id="PF00990">
    <property type="entry name" value="GGDEF"/>
    <property type="match status" value="1"/>
</dbReference>
<name>A0A447I6U5_9HYPH</name>
<keyword evidence="2" id="KW-0472">Membrane</keyword>
<dbReference type="AlphaFoldDB" id="A0A447I6U5"/>
<organism evidence="4 5">
    <name type="scientific">Devosia equisanguinis</name>
    <dbReference type="NCBI Taxonomy" id="2490941"/>
    <lineage>
        <taxon>Bacteria</taxon>
        <taxon>Pseudomonadati</taxon>
        <taxon>Pseudomonadota</taxon>
        <taxon>Alphaproteobacteria</taxon>
        <taxon>Hyphomicrobiales</taxon>
        <taxon>Devosiaceae</taxon>
        <taxon>Devosia</taxon>
    </lineage>
</organism>
<dbReference type="Gene3D" id="3.30.70.270">
    <property type="match status" value="1"/>
</dbReference>
<feature type="transmembrane region" description="Helical" evidence="2">
    <location>
        <begin position="21"/>
        <end position="47"/>
    </location>
</feature>
<feature type="transmembrane region" description="Helical" evidence="2">
    <location>
        <begin position="140"/>
        <end position="158"/>
    </location>
</feature>
<dbReference type="PANTHER" id="PTHR44757:SF2">
    <property type="entry name" value="BIOFILM ARCHITECTURE MAINTENANCE PROTEIN MBAA"/>
    <property type="match status" value="1"/>
</dbReference>
<evidence type="ECO:0000313" key="5">
    <source>
        <dbReference type="Proteomes" id="UP000268844"/>
    </source>
</evidence>
<dbReference type="InterPro" id="IPR052155">
    <property type="entry name" value="Biofilm_reg_signaling"/>
</dbReference>
<accession>A0A447I6U5</accession>
<keyword evidence="5" id="KW-1185">Reference proteome</keyword>
<dbReference type="InterPro" id="IPR000160">
    <property type="entry name" value="GGDEF_dom"/>
</dbReference>